<dbReference type="InParanoid" id="A2EWD9"/>
<protein>
    <submittedName>
        <fullName evidence="1">Mar1 putative transposase, putative</fullName>
    </submittedName>
</protein>
<reference evidence="1" key="1">
    <citation type="submission" date="2006-10" db="EMBL/GenBank/DDBJ databases">
        <authorList>
            <person name="Amadeo P."/>
            <person name="Zhao Q."/>
            <person name="Wortman J."/>
            <person name="Fraser-Liggett C."/>
            <person name="Carlton J."/>
        </authorList>
    </citation>
    <scope>NUCLEOTIDE SEQUENCE</scope>
    <source>
        <strain evidence="1">G3</strain>
    </source>
</reference>
<evidence type="ECO:0000313" key="2">
    <source>
        <dbReference type="Proteomes" id="UP000001542"/>
    </source>
</evidence>
<dbReference type="Pfam" id="PF01359">
    <property type="entry name" value="Transposase_1"/>
    <property type="match status" value="1"/>
</dbReference>
<dbReference type="OrthoDB" id="10032414at2759"/>
<dbReference type="InterPro" id="IPR001888">
    <property type="entry name" value="Transposase_1"/>
</dbReference>
<dbReference type="AlphaFoldDB" id="A2EWD9"/>
<name>A2EWD9_TRIV3</name>
<dbReference type="EMBL" id="DS113517">
    <property type="protein sequence ID" value="EAY03043.1"/>
    <property type="molecule type" value="Genomic_DNA"/>
</dbReference>
<proteinExistence type="predicted"/>
<accession>A2EWD9</accession>
<sequence>MWIPKDENPQTFPKKKIDTPMMMLSVFWGVNGIIAN</sequence>
<organism evidence="1 2">
    <name type="scientific">Trichomonas vaginalis (strain ATCC PRA-98 / G3)</name>
    <dbReference type="NCBI Taxonomy" id="412133"/>
    <lineage>
        <taxon>Eukaryota</taxon>
        <taxon>Metamonada</taxon>
        <taxon>Parabasalia</taxon>
        <taxon>Trichomonadida</taxon>
        <taxon>Trichomonadidae</taxon>
        <taxon>Trichomonas</taxon>
    </lineage>
</organism>
<reference evidence="1" key="2">
    <citation type="journal article" date="2007" name="Science">
        <title>Draft genome sequence of the sexually transmitted pathogen Trichomonas vaginalis.</title>
        <authorList>
            <person name="Carlton J.M."/>
            <person name="Hirt R.P."/>
            <person name="Silva J.C."/>
            <person name="Delcher A.L."/>
            <person name="Schatz M."/>
            <person name="Zhao Q."/>
            <person name="Wortman J.R."/>
            <person name="Bidwell S.L."/>
            <person name="Alsmark U.C.M."/>
            <person name="Besteiro S."/>
            <person name="Sicheritz-Ponten T."/>
            <person name="Noel C.J."/>
            <person name="Dacks J.B."/>
            <person name="Foster P.G."/>
            <person name="Simillion C."/>
            <person name="Van de Peer Y."/>
            <person name="Miranda-Saavedra D."/>
            <person name="Barton G.J."/>
            <person name="Westrop G.D."/>
            <person name="Mueller S."/>
            <person name="Dessi D."/>
            <person name="Fiori P.L."/>
            <person name="Ren Q."/>
            <person name="Paulsen I."/>
            <person name="Zhang H."/>
            <person name="Bastida-Corcuera F.D."/>
            <person name="Simoes-Barbosa A."/>
            <person name="Brown M.T."/>
            <person name="Hayes R.D."/>
            <person name="Mukherjee M."/>
            <person name="Okumura C.Y."/>
            <person name="Schneider R."/>
            <person name="Smith A.J."/>
            <person name="Vanacova S."/>
            <person name="Villalvazo M."/>
            <person name="Haas B.J."/>
            <person name="Pertea M."/>
            <person name="Feldblyum T.V."/>
            <person name="Utterback T.R."/>
            <person name="Shu C.L."/>
            <person name="Osoegawa K."/>
            <person name="de Jong P.J."/>
            <person name="Hrdy I."/>
            <person name="Horvathova L."/>
            <person name="Zubacova Z."/>
            <person name="Dolezal P."/>
            <person name="Malik S.B."/>
            <person name="Logsdon J.M. Jr."/>
            <person name="Henze K."/>
            <person name="Gupta A."/>
            <person name="Wang C.C."/>
            <person name="Dunne R.L."/>
            <person name="Upcroft J.A."/>
            <person name="Upcroft P."/>
            <person name="White O."/>
            <person name="Salzberg S.L."/>
            <person name="Tang P."/>
            <person name="Chiu C.-H."/>
            <person name="Lee Y.-S."/>
            <person name="Embley T.M."/>
            <person name="Coombs G.H."/>
            <person name="Mottram J.C."/>
            <person name="Tachezy J."/>
            <person name="Fraser-Liggett C.M."/>
            <person name="Johnson P.J."/>
        </authorList>
    </citation>
    <scope>NUCLEOTIDE SEQUENCE [LARGE SCALE GENOMIC DNA]</scope>
    <source>
        <strain evidence="1">G3</strain>
    </source>
</reference>
<keyword evidence="2" id="KW-1185">Reference proteome</keyword>
<gene>
    <name evidence="1" type="ORF">TVAG_143430</name>
</gene>
<dbReference type="Proteomes" id="UP000001542">
    <property type="component" value="Unassembled WGS sequence"/>
</dbReference>
<evidence type="ECO:0000313" key="1">
    <source>
        <dbReference type="EMBL" id="EAY03043.1"/>
    </source>
</evidence>